<sequence>MGEQVAVVPHSDYPTPVPMNPPERDLREQQHFIAAYDTHLTCQLAELTVTNGSTGDGYYVCPVGMALLPKLMDSMDEPEVKPPTCNYSYDELLQRSKKPKHHSNGSNKYIPFHLECNEKKEEQNGGGIAAAAGGKGVAPPNPIKMPLLSIQPEGQAQEVPKVDTISDENIAYWNLLDTIKKQNVQMQLQELQKSMEAPQPPPIIHTENEFDGHNAMVSQTNRTYWQLLERINYLRQQNQQTEAMLKAQQEEMKKNQSFLLNNGSAQMQQSFTGKPIGLMAGLLQLTGHHDMMMVNGGGSITLDDKRVYNESELWNLMKWGKDQRDTQEPDQDQNDFNNNRW</sequence>
<dbReference type="AlphaFoldDB" id="A0A0Q9WQ03"/>
<proteinExistence type="predicted"/>
<protein>
    <submittedName>
        <fullName evidence="2">Uncharacterized protein</fullName>
    </submittedName>
</protein>
<dbReference type="EMBL" id="CH963851">
    <property type="protein sequence ID" value="KRF98208.1"/>
    <property type="molecule type" value="Genomic_DNA"/>
</dbReference>
<evidence type="ECO:0000313" key="3">
    <source>
        <dbReference type="Proteomes" id="UP000007798"/>
    </source>
</evidence>
<accession>A0A0Q9WQ03</accession>
<dbReference type="STRING" id="7260.A0A0Q9WQ03"/>
<name>A0A0Q9WQ03_DROWI</name>
<dbReference type="Proteomes" id="UP000007798">
    <property type="component" value="Unassembled WGS sequence"/>
</dbReference>
<dbReference type="eggNOG" id="ENOG502T42H">
    <property type="taxonomic scope" value="Eukaryota"/>
</dbReference>
<organism evidence="2 3">
    <name type="scientific">Drosophila willistoni</name>
    <name type="common">Fruit fly</name>
    <dbReference type="NCBI Taxonomy" id="7260"/>
    <lineage>
        <taxon>Eukaryota</taxon>
        <taxon>Metazoa</taxon>
        <taxon>Ecdysozoa</taxon>
        <taxon>Arthropoda</taxon>
        <taxon>Hexapoda</taxon>
        <taxon>Insecta</taxon>
        <taxon>Pterygota</taxon>
        <taxon>Neoptera</taxon>
        <taxon>Endopterygota</taxon>
        <taxon>Diptera</taxon>
        <taxon>Brachycera</taxon>
        <taxon>Muscomorpha</taxon>
        <taxon>Ephydroidea</taxon>
        <taxon>Drosophilidae</taxon>
        <taxon>Drosophila</taxon>
        <taxon>Sophophora</taxon>
    </lineage>
</organism>
<gene>
    <name evidence="2" type="primary">Dwil\GK19809</name>
    <name evidence="2" type="ORF">Dwil_GK19809</name>
</gene>
<feature type="region of interest" description="Disordered" evidence="1">
    <location>
        <begin position="320"/>
        <end position="341"/>
    </location>
</feature>
<keyword evidence="3" id="KW-1185">Reference proteome</keyword>
<evidence type="ECO:0000313" key="2">
    <source>
        <dbReference type="EMBL" id="KRF98208.1"/>
    </source>
</evidence>
<dbReference type="OrthoDB" id="7883828at2759"/>
<evidence type="ECO:0000256" key="1">
    <source>
        <dbReference type="SAM" id="MobiDB-lite"/>
    </source>
</evidence>
<reference evidence="2 3" key="1">
    <citation type="journal article" date="2007" name="Nature">
        <title>Evolution of genes and genomes on the Drosophila phylogeny.</title>
        <authorList>
            <consortium name="Drosophila 12 Genomes Consortium"/>
            <person name="Clark A.G."/>
            <person name="Eisen M.B."/>
            <person name="Smith D.R."/>
            <person name="Bergman C.M."/>
            <person name="Oliver B."/>
            <person name="Markow T.A."/>
            <person name="Kaufman T.C."/>
            <person name="Kellis M."/>
            <person name="Gelbart W."/>
            <person name="Iyer V.N."/>
            <person name="Pollard D.A."/>
            <person name="Sackton T.B."/>
            <person name="Larracuente A.M."/>
            <person name="Singh N.D."/>
            <person name="Abad J.P."/>
            <person name="Abt D.N."/>
            <person name="Adryan B."/>
            <person name="Aguade M."/>
            <person name="Akashi H."/>
            <person name="Anderson W.W."/>
            <person name="Aquadro C.F."/>
            <person name="Ardell D.H."/>
            <person name="Arguello R."/>
            <person name="Artieri C.G."/>
            <person name="Barbash D.A."/>
            <person name="Barker D."/>
            <person name="Barsanti P."/>
            <person name="Batterham P."/>
            <person name="Batzoglou S."/>
            <person name="Begun D."/>
            <person name="Bhutkar A."/>
            <person name="Blanco E."/>
            <person name="Bosak S.A."/>
            <person name="Bradley R.K."/>
            <person name="Brand A.D."/>
            <person name="Brent M.R."/>
            <person name="Brooks A.N."/>
            <person name="Brown R.H."/>
            <person name="Butlin R.K."/>
            <person name="Caggese C."/>
            <person name="Calvi B.R."/>
            <person name="Bernardo de Carvalho A."/>
            <person name="Caspi A."/>
            <person name="Castrezana S."/>
            <person name="Celniker S.E."/>
            <person name="Chang J.L."/>
            <person name="Chapple C."/>
            <person name="Chatterji S."/>
            <person name="Chinwalla A."/>
            <person name="Civetta A."/>
            <person name="Clifton S.W."/>
            <person name="Comeron J.M."/>
            <person name="Costello J.C."/>
            <person name="Coyne J.A."/>
            <person name="Daub J."/>
            <person name="David R.G."/>
            <person name="Delcher A.L."/>
            <person name="Delehaunty K."/>
            <person name="Do C.B."/>
            <person name="Ebling H."/>
            <person name="Edwards K."/>
            <person name="Eickbush T."/>
            <person name="Evans J.D."/>
            <person name="Filipski A."/>
            <person name="Findeiss S."/>
            <person name="Freyhult E."/>
            <person name="Fulton L."/>
            <person name="Fulton R."/>
            <person name="Garcia A.C."/>
            <person name="Gardiner A."/>
            <person name="Garfield D.A."/>
            <person name="Garvin B.E."/>
            <person name="Gibson G."/>
            <person name="Gilbert D."/>
            <person name="Gnerre S."/>
            <person name="Godfrey J."/>
            <person name="Good R."/>
            <person name="Gotea V."/>
            <person name="Gravely B."/>
            <person name="Greenberg A.J."/>
            <person name="Griffiths-Jones S."/>
            <person name="Gross S."/>
            <person name="Guigo R."/>
            <person name="Gustafson E.A."/>
            <person name="Haerty W."/>
            <person name="Hahn M.W."/>
            <person name="Halligan D.L."/>
            <person name="Halpern A.L."/>
            <person name="Halter G.M."/>
            <person name="Han M.V."/>
            <person name="Heger A."/>
            <person name="Hillier L."/>
            <person name="Hinrichs A.S."/>
            <person name="Holmes I."/>
            <person name="Hoskins R.A."/>
            <person name="Hubisz M.J."/>
            <person name="Hultmark D."/>
            <person name="Huntley M.A."/>
            <person name="Jaffe D.B."/>
            <person name="Jagadeeshan S."/>
            <person name="Jeck W.R."/>
            <person name="Johnson J."/>
            <person name="Jones C.D."/>
            <person name="Jordan W.C."/>
            <person name="Karpen G.H."/>
            <person name="Kataoka E."/>
            <person name="Keightley P.D."/>
            <person name="Kheradpour P."/>
            <person name="Kirkness E.F."/>
            <person name="Koerich L.B."/>
            <person name="Kristiansen K."/>
            <person name="Kudrna D."/>
            <person name="Kulathinal R.J."/>
            <person name="Kumar S."/>
            <person name="Kwok R."/>
            <person name="Lander E."/>
            <person name="Langley C.H."/>
            <person name="Lapoint R."/>
            <person name="Lazzaro B.P."/>
            <person name="Lee S.J."/>
            <person name="Levesque L."/>
            <person name="Li R."/>
            <person name="Lin C.F."/>
            <person name="Lin M.F."/>
            <person name="Lindblad-Toh K."/>
            <person name="Llopart A."/>
            <person name="Long M."/>
            <person name="Low L."/>
            <person name="Lozovsky E."/>
            <person name="Lu J."/>
            <person name="Luo M."/>
            <person name="Machado C.A."/>
            <person name="Makalowski W."/>
            <person name="Marzo M."/>
            <person name="Matsuda M."/>
            <person name="Matzkin L."/>
            <person name="McAllister B."/>
            <person name="McBride C.S."/>
            <person name="McKernan B."/>
            <person name="McKernan K."/>
            <person name="Mendez-Lago M."/>
            <person name="Minx P."/>
            <person name="Mollenhauer M.U."/>
            <person name="Montooth K."/>
            <person name="Mount S.M."/>
            <person name="Mu X."/>
            <person name="Myers E."/>
            <person name="Negre B."/>
            <person name="Newfeld S."/>
            <person name="Nielsen R."/>
            <person name="Noor M.A."/>
            <person name="O'Grady P."/>
            <person name="Pachter L."/>
            <person name="Papaceit M."/>
            <person name="Parisi M.J."/>
            <person name="Parisi M."/>
            <person name="Parts L."/>
            <person name="Pedersen J.S."/>
            <person name="Pesole G."/>
            <person name="Phillippy A.M."/>
            <person name="Ponting C.P."/>
            <person name="Pop M."/>
            <person name="Porcelli D."/>
            <person name="Powell J.R."/>
            <person name="Prohaska S."/>
            <person name="Pruitt K."/>
            <person name="Puig M."/>
            <person name="Quesneville H."/>
            <person name="Ram K.R."/>
            <person name="Rand D."/>
            <person name="Rasmussen M.D."/>
            <person name="Reed L.K."/>
            <person name="Reenan R."/>
            <person name="Reily A."/>
            <person name="Remington K.A."/>
            <person name="Rieger T.T."/>
            <person name="Ritchie M.G."/>
            <person name="Robin C."/>
            <person name="Rogers Y.H."/>
            <person name="Rohde C."/>
            <person name="Rozas J."/>
            <person name="Rubenfield M.J."/>
            <person name="Ruiz A."/>
            <person name="Russo S."/>
            <person name="Salzberg S.L."/>
            <person name="Sanchez-Gracia A."/>
            <person name="Saranga D.J."/>
            <person name="Sato H."/>
            <person name="Schaeffer S.W."/>
            <person name="Schatz M.C."/>
            <person name="Schlenke T."/>
            <person name="Schwartz R."/>
            <person name="Segarra C."/>
            <person name="Singh R.S."/>
            <person name="Sirot L."/>
            <person name="Sirota M."/>
            <person name="Sisneros N.B."/>
            <person name="Smith C.D."/>
            <person name="Smith T.F."/>
            <person name="Spieth J."/>
            <person name="Stage D.E."/>
            <person name="Stark A."/>
            <person name="Stephan W."/>
            <person name="Strausberg R.L."/>
            <person name="Strempel S."/>
            <person name="Sturgill D."/>
            <person name="Sutton G."/>
            <person name="Sutton G.G."/>
            <person name="Tao W."/>
            <person name="Teichmann S."/>
            <person name="Tobari Y.N."/>
            <person name="Tomimura Y."/>
            <person name="Tsolas J.M."/>
            <person name="Valente V.L."/>
            <person name="Venter E."/>
            <person name="Venter J.C."/>
            <person name="Vicario S."/>
            <person name="Vieira F.G."/>
            <person name="Vilella A.J."/>
            <person name="Villasante A."/>
            <person name="Walenz B."/>
            <person name="Wang J."/>
            <person name="Wasserman M."/>
            <person name="Watts T."/>
            <person name="Wilson D."/>
            <person name="Wilson R.K."/>
            <person name="Wing R.A."/>
            <person name="Wolfner M.F."/>
            <person name="Wong A."/>
            <person name="Wong G.K."/>
            <person name="Wu C.I."/>
            <person name="Wu G."/>
            <person name="Yamamoto D."/>
            <person name="Yang H.P."/>
            <person name="Yang S.P."/>
            <person name="Yorke J.A."/>
            <person name="Yoshida K."/>
            <person name="Zdobnov E."/>
            <person name="Zhang P."/>
            <person name="Zhang Y."/>
            <person name="Zimin A.V."/>
            <person name="Baldwin J."/>
            <person name="Abdouelleil A."/>
            <person name="Abdulkadir J."/>
            <person name="Abebe A."/>
            <person name="Abera B."/>
            <person name="Abreu J."/>
            <person name="Acer S.C."/>
            <person name="Aftuck L."/>
            <person name="Alexander A."/>
            <person name="An P."/>
            <person name="Anderson E."/>
            <person name="Anderson S."/>
            <person name="Arachi H."/>
            <person name="Azer M."/>
            <person name="Bachantsang P."/>
            <person name="Barry A."/>
            <person name="Bayul T."/>
            <person name="Berlin A."/>
            <person name="Bessette D."/>
            <person name="Bloom T."/>
            <person name="Blye J."/>
            <person name="Boguslavskiy L."/>
            <person name="Bonnet C."/>
            <person name="Boukhgalter B."/>
            <person name="Bourzgui I."/>
            <person name="Brown A."/>
            <person name="Cahill P."/>
            <person name="Channer S."/>
            <person name="Cheshatsang Y."/>
            <person name="Chuda L."/>
            <person name="Citroen M."/>
            <person name="Collymore A."/>
            <person name="Cooke P."/>
            <person name="Costello M."/>
            <person name="D'Aco K."/>
            <person name="Daza R."/>
            <person name="De Haan G."/>
            <person name="DeGray S."/>
            <person name="DeMaso C."/>
            <person name="Dhargay N."/>
            <person name="Dooley K."/>
            <person name="Dooley E."/>
            <person name="Doricent M."/>
            <person name="Dorje P."/>
            <person name="Dorjee K."/>
            <person name="Dupes A."/>
            <person name="Elong R."/>
            <person name="Falk J."/>
            <person name="Farina A."/>
            <person name="Faro S."/>
            <person name="Ferguson D."/>
            <person name="Fisher S."/>
            <person name="Foley C.D."/>
            <person name="Franke A."/>
            <person name="Friedrich D."/>
            <person name="Gadbois L."/>
            <person name="Gearin G."/>
            <person name="Gearin C.R."/>
            <person name="Giannoukos G."/>
            <person name="Goode T."/>
            <person name="Graham J."/>
            <person name="Grandbois E."/>
            <person name="Grewal S."/>
            <person name="Gyaltsen K."/>
            <person name="Hafez N."/>
            <person name="Hagos B."/>
            <person name="Hall J."/>
            <person name="Henson C."/>
            <person name="Hollinger A."/>
            <person name="Honan T."/>
            <person name="Huard M.D."/>
            <person name="Hughes L."/>
            <person name="Hurhula B."/>
            <person name="Husby M.E."/>
            <person name="Kamat A."/>
            <person name="Kanga B."/>
            <person name="Kashin S."/>
            <person name="Khazanovich D."/>
            <person name="Kisner P."/>
            <person name="Lance K."/>
            <person name="Lara M."/>
            <person name="Lee W."/>
            <person name="Lennon N."/>
            <person name="Letendre F."/>
            <person name="LeVine R."/>
            <person name="Lipovsky A."/>
            <person name="Liu X."/>
            <person name="Liu J."/>
            <person name="Liu S."/>
            <person name="Lokyitsang T."/>
            <person name="Lokyitsang Y."/>
            <person name="Lubonja R."/>
            <person name="Lui A."/>
            <person name="MacDonald P."/>
            <person name="Magnisalis V."/>
            <person name="Maru K."/>
            <person name="Matthews C."/>
            <person name="McCusker W."/>
            <person name="McDonough S."/>
            <person name="Mehta T."/>
            <person name="Meldrim J."/>
            <person name="Meneus L."/>
            <person name="Mihai O."/>
            <person name="Mihalev A."/>
            <person name="Mihova T."/>
            <person name="Mittelman R."/>
            <person name="Mlenga V."/>
            <person name="Montmayeur A."/>
            <person name="Mulrain L."/>
            <person name="Navidi A."/>
            <person name="Naylor J."/>
            <person name="Negash T."/>
            <person name="Nguyen T."/>
            <person name="Nguyen N."/>
            <person name="Nicol R."/>
            <person name="Norbu C."/>
            <person name="Norbu N."/>
            <person name="Novod N."/>
            <person name="O'Neill B."/>
            <person name="Osman S."/>
            <person name="Markiewicz E."/>
            <person name="Oyono O.L."/>
            <person name="Patti C."/>
            <person name="Phunkhang P."/>
            <person name="Pierre F."/>
            <person name="Priest M."/>
            <person name="Raghuraman S."/>
            <person name="Rege F."/>
            <person name="Reyes R."/>
            <person name="Rise C."/>
            <person name="Rogov P."/>
            <person name="Ross K."/>
            <person name="Ryan E."/>
            <person name="Settipalli S."/>
            <person name="Shea T."/>
            <person name="Sherpa N."/>
            <person name="Shi L."/>
            <person name="Shih D."/>
            <person name="Sparrow T."/>
            <person name="Spaulding J."/>
            <person name="Stalker J."/>
            <person name="Stange-Thomann N."/>
            <person name="Stavropoulos S."/>
            <person name="Stone C."/>
            <person name="Strader C."/>
            <person name="Tesfaye S."/>
            <person name="Thomson T."/>
            <person name="Thoulutsang Y."/>
            <person name="Thoulutsang D."/>
            <person name="Topham K."/>
            <person name="Topping I."/>
            <person name="Tsamla T."/>
            <person name="Vassiliev H."/>
            <person name="Vo A."/>
            <person name="Wangchuk T."/>
            <person name="Wangdi T."/>
            <person name="Weiand M."/>
            <person name="Wilkinson J."/>
            <person name="Wilson A."/>
            <person name="Yadav S."/>
            <person name="Young G."/>
            <person name="Yu Q."/>
            <person name="Zembek L."/>
            <person name="Zhong D."/>
            <person name="Zimmer A."/>
            <person name="Zwirko Z."/>
            <person name="Jaffe D.B."/>
            <person name="Alvarez P."/>
            <person name="Brockman W."/>
            <person name="Butler J."/>
            <person name="Chin C."/>
            <person name="Gnerre S."/>
            <person name="Grabherr M."/>
            <person name="Kleber M."/>
            <person name="Mauceli E."/>
            <person name="MacCallum I."/>
        </authorList>
    </citation>
    <scope>NUCLEOTIDE SEQUENCE [LARGE SCALE GENOMIC DNA]</scope>
    <source>
        <strain evidence="3">Tucson 14030-0811.24</strain>
    </source>
</reference>
<dbReference type="InParanoid" id="A0A0Q9WQ03"/>